<dbReference type="PROSITE" id="PS00107">
    <property type="entry name" value="PROTEIN_KINASE_ATP"/>
    <property type="match status" value="1"/>
</dbReference>
<keyword evidence="6 17" id="KW-0808">Transferase</keyword>
<dbReference type="GeneID" id="106973725"/>
<keyword evidence="12 17" id="KW-0829">Tyrosine-protein kinase</keyword>
<evidence type="ECO:0000256" key="11">
    <source>
        <dbReference type="ARBA" id="ARBA00023136"/>
    </source>
</evidence>
<evidence type="ECO:0000313" key="22">
    <source>
        <dbReference type="Proteomes" id="UP001652583"/>
    </source>
</evidence>
<dbReference type="GO" id="GO:0050793">
    <property type="term" value="P:regulation of developmental process"/>
    <property type="evidence" value="ECO:0007669"/>
    <property type="project" value="UniProtKB-ARBA"/>
</dbReference>
<evidence type="ECO:0000256" key="17">
    <source>
        <dbReference type="RuleBase" id="RU362096"/>
    </source>
</evidence>
<dbReference type="Gene3D" id="3.30.200.20">
    <property type="entry name" value="Phosphorylase Kinase, domain 1"/>
    <property type="match status" value="1"/>
</dbReference>
<feature type="domain" description="SH3" evidence="20">
    <location>
        <begin position="8"/>
        <end position="72"/>
    </location>
</feature>
<dbReference type="InterPro" id="IPR035846">
    <property type="entry name" value="PTK6_SH2"/>
</dbReference>
<dbReference type="InterPro" id="IPR020635">
    <property type="entry name" value="Tyr_kinase_cat_dom"/>
</dbReference>
<dbReference type="InterPro" id="IPR011009">
    <property type="entry name" value="Kinase-like_dom_sf"/>
</dbReference>
<evidence type="ECO:0000256" key="8">
    <source>
        <dbReference type="ARBA" id="ARBA00022777"/>
    </source>
</evidence>
<evidence type="ECO:0000256" key="12">
    <source>
        <dbReference type="ARBA" id="ARBA00023137"/>
    </source>
</evidence>
<dbReference type="InterPro" id="IPR036860">
    <property type="entry name" value="SH2_dom_sf"/>
</dbReference>
<evidence type="ECO:0000256" key="1">
    <source>
        <dbReference type="ARBA" id="ARBA00004308"/>
    </source>
</evidence>
<dbReference type="GO" id="GO:0048468">
    <property type="term" value="P:cell development"/>
    <property type="evidence" value="ECO:0007669"/>
    <property type="project" value="UniProtKB-ARBA"/>
</dbReference>
<evidence type="ECO:0000256" key="15">
    <source>
        <dbReference type="PROSITE-ProRule" id="PRU00192"/>
    </source>
</evidence>
<evidence type="ECO:0000256" key="14">
    <source>
        <dbReference type="PROSITE-ProRule" id="PRU00191"/>
    </source>
</evidence>
<dbReference type="SMART" id="SM00252">
    <property type="entry name" value="SH2"/>
    <property type="match status" value="1"/>
</dbReference>
<feature type="compositionally biased region" description="Low complexity" evidence="18">
    <location>
        <begin position="419"/>
        <end position="429"/>
    </location>
</feature>
<keyword evidence="5" id="KW-0597">Phosphoprotein</keyword>
<dbReference type="PROSITE" id="PS50001">
    <property type="entry name" value="SH2"/>
    <property type="match status" value="1"/>
</dbReference>
<dbReference type="CDD" id="cd10358">
    <property type="entry name" value="SH2_PTK6_Brk"/>
    <property type="match status" value="1"/>
</dbReference>
<comment type="catalytic activity">
    <reaction evidence="13 17">
        <text>L-tyrosyl-[protein] + ATP = O-phospho-L-tyrosyl-[protein] + ADP + H(+)</text>
        <dbReference type="Rhea" id="RHEA:10596"/>
        <dbReference type="Rhea" id="RHEA-COMP:10136"/>
        <dbReference type="Rhea" id="RHEA-COMP:20101"/>
        <dbReference type="ChEBI" id="CHEBI:15378"/>
        <dbReference type="ChEBI" id="CHEBI:30616"/>
        <dbReference type="ChEBI" id="CHEBI:46858"/>
        <dbReference type="ChEBI" id="CHEBI:61978"/>
        <dbReference type="ChEBI" id="CHEBI:456216"/>
        <dbReference type="EC" id="2.7.10.2"/>
    </reaction>
</comment>
<evidence type="ECO:0000259" key="19">
    <source>
        <dbReference type="PROSITE" id="PS50001"/>
    </source>
</evidence>
<dbReference type="EC" id="2.7.10.2" evidence="17"/>
<dbReference type="SMART" id="SM00219">
    <property type="entry name" value="TyrKc"/>
    <property type="match status" value="1"/>
</dbReference>
<keyword evidence="9 16" id="KW-0067">ATP-binding</keyword>
<dbReference type="FunFam" id="3.30.200.20:FF:000053">
    <property type="entry name" value="Tyrosine-protein kinase"/>
    <property type="match status" value="1"/>
</dbReference>
<dbReference type="AlphaFoldDB" id="A0A6J1YDN2"/>
<keyword evidence="11" id="KW-0472">Membrane</keyword>
<dbReference type="GO" id="GO:0030182">
    <property type="term" value="P:neuron differentiation"/>
    <property type="evidence" value="ECO:0007669"/>
    <property type="project" value="UniProtKB-ARBA"/>
</dbReference>
<protein>
    <recommendedName>
        <fullName evidence="17">Tyrosine-protein kinase</fullName>
        <ecNumber evidence="17">2.7.10.2</ecNumber>
    </recommendedName>
</protein>
<dbReference type="InterPro" id="IPR001452">
    <property type="entry name" value="SH3_domain"/>
</dbReference>
<dbReference type="GO" id="GO:0005524">
    <property type="term" value="F:ATP binding"/>
    <property type="evidence" value="ECO:0007669"/>
    <property type="project" value="UniProtKB-UniRule"/>
</dbReference>
<dbReference type="GO" id="GO:0004715">
    <property type="term" value="F:non-membrane spanning protein tyrosine kinase activity"/>
    <property type="evidence" value="ECO:0007669"/>
    <property type="project" value="UniProtKB-EC"/>
</dbReference>
<name>A0A6J1YDN2_ACIJB</name>
<evidence type="ECO:0000256" key="3">
    <source>
        <dbReference type="ARBA" id="ARBA00022443"/>
    </source>
</evidence>
<dbReference type="SUPFAM" id="SSF55550">
    <property type="entry name" value="SH2 domain"/>
    <property type="match status" value="1"/>
</dbReference>
<comment type="subcellular location">
    <subcellularLocation>
        <location evidence="2">Cytoplasm</location>
    </subcellularLocation>
    <subcellularLocation>
        <location evidence="1">Endomembrane system</location>
    </subcellularLocation>
</comment>
<dbReference type="SMART" id="SM00326">
    <property type="entry name" value="SH3"/>
    <property type="match status" value="1"/>
</dbReference>
<dbReference type="Gene3D" id="3.30.505.10">
    <property type="entry name" value="SH2 domain"/>
    <property type="match status" value="1"/>
</dbReference>
<reference evidence="23" key="1">
    <citation type="submission" date="2025-08" db="UniProtKB">
        <authorList>
            <consortium name="RefSeq"/>
        </authorList>
    </citation>
    <scope>IDENTIFICATION</scope>
    <source>
        <tissue evidence="23">Blood</tissue>
    </source>
</reference>
<evidence type="ECO:0000256" key="9">
    <source>
        <dbReference type="ARBA" id="ARBA00022840"/>
    </source>
</evidence>
<dbReference type="FunFam" id="1.10.510.10:FF:001512">
    <property type="entry name" value="Receptor tyrosine-protein kinase erbB-2"/>
    <property type="match status" value="1"/>
</dbReference>
<feature type="domain" description="SH2" evidence="19">
    <location>
        <begin position="78"/>
        <end position="169"/>
    </location>
</feature>
<dbReference type="RefSeq" id="XP_026902405.1">
    <property type="nucleotide sequence ID" value="XM_027046604.2"/>
</dbReference>
<feature type="domain" description="Protein kinase" evidence="21">
    <location>
        <begin position="190"/>
        <end position="457"/>
    </location>
</feature>
<evidence type="ECO:0000256" key="18">
    <source>
        <dbReference type="SAM" id="MobiDB-lite"/>
    </source>
</evidence>
<dbReference type="Gene3D" id="2.30.30.40">
    <property type="entry name" value="SH3 Domains"/>
    <property type="match status" value="1"/>
</dbReference>
<evidence type="ECO:0000256" key="7">
    <source>
        <dbReference type="ARBA" id="ARBA00022741"/>
    </source>
</evidence>
<dbReference type="GO" id="GO:0012505">
    <property type="term" value="C:endomembrane system"/>
    <property type="evidence" value="ECO:0007669"/>
    <property type="project" value="UniProtKB-SubCell"/>
</dbReference>
<evidence type="ECO:0000256" key="13">
    <source>
        <dbReference type="ARBA" id="ARBA00051245"/>
    </source>
</evidence>
<dbReference type="InterPro" id="IPR000719">
    <property type="entry name" value="Prot_kinase_dom"/>
</dbReference>
<dbReference type="SUPFAM" id="SSF56112">
    <property type="entry name" value="Protein kinase-like (PK-like)"/>
    <property type="match status" value="1"/>
</dbReference>
<dbReference type="SUPFAM" id="SSF50044">
    <property type="entry name" value="SH3-domain"/>
    <property type="match status" value="1"/>
</dbReference>
<dbReference type="PRINTS" id="PR00401">
    <property type="entry name" value="SH2DOMAIN"/>
</dbReference>
<evidence type="ECO:0000256" key="2">
    <source>
        <dbReference type="ARBA" id="ARBA00004496"/>
    </source>
</evidence>
<dbReference type="Proteomes" id="UP001652583">
    <property type="component" value="Chromosome A3"/>
</dbReference>
<dbReference type="PROSITE" id="PS50011">
    <property type="entry name" value="PROTEIN_KINASE_DOM"/>
    <property type="match status" value="1"/>
</dbReference>
<keyword evidence="10 14" id="KW-0727">SH2 domain</keyword>
<keyword evidence="22" id="KW-1185">Reference proteome</keyword>
<dbReference type="PROSITE" id="PS50002">
    <property type="entry name" value="SH3"/>
    <property type="match status" value="1"/>
</dbReference>
<dbReference type="InterPro" id="IPR001245">
    <property type="entry name" value="Ser-Thr/Tyr_kinase_cat_dom"/>
</dbReference>
<dbReference type="CTD" id="5753"/>
<sequence length="457" mass="51216">MVSRDQPHPGPRYVGLWDFEARTDKELSFRAGDLFHVARKGEEWCWAVRLDEAGRALAEGYVPHSYLAEKETVESEPWFFGRISRSEALHRLQAEGNTAGAFLVRVSEKPGADYVLSVRDGQVVRHYRIWGRAGRLHLSEAVSFPSLSELVDHHKAQSLSHGLRLTVPCWKHEPKPLPHCDDWEMPREEFTLCRKLGSGCFGEVFEGLWKDQVRVAIKVIARDDLPHQHNFQAEIQAMKKLRHKHILPLYAVVSVGDPVYIITELMPRGALLELLRGSDEKTLPVSELVGLASQVAEGMCYLESQNYIHRDLAARNILVGENNICKVGDFGLARLIKEDIYLSHGRNIPYKWTAPEALSRGLYSIKSDVWSFGILLHEIFSRGQMPYAGTRSRDPASEPCGRSSPVSAGTRTRSERDTPLVLPLRPRGPVKGGPGAALDLRSRVRADEGVDKFAGPG</sequence>
<evidence type="ECO:0000259" key="20">
    <source>
        <dbReference type="PROSITE" id="PS50002"/>
    </source>
</evidence>
<dbReference type="FunFam" id="3.30.505.10:FF:000074">
    <property type="entry name" value="Tyrosine-protein kinase"/>
    <property type="match status" value="1"/>
</dbReference>
<organism evidence="22 23">
    <name type="scientific">Acinonyx jubatus</name>
    <name type="common">Cheetah</name>
    <dbReference type="NCBI Taxonomy" id="32536"/>
    <lineage>
        <taxon>Eukaryota</taxon>
        <taxon>Metazoa</taxon>
        <taxon>Chordata</taxon>
        <taxon>Craniata</taxon>
        <taxon>Vertebrata</taxon>
        <taxon>Euteleostomi</taxon>
        <taxon>Mammalia</taxon>
        <taxon>Eutheria</taxon>
        <taxon>Laurasiatheria</taxon>
        <taxon>Carnivora</taxon>
        <taxon>Feliformia</taxon>
        <taxon>Felidae</taxon>
        <taxon>Felinae</taxon>
        <taxon>Acinonyx</taxon>
    </lineage>
</organism>
<evidence type="ECO:0000313" key="23">
    <source>
        <dbReference type="RefSeq" id="XP_026902405.1"/>
    </source>
</evidence>
<dbReference type="InterPro" id="IPR036028">
    <property type="entry name" value="SH3-like_dom_sf"/>
</dbReference>
<evidence type="ECO:0000259" key="21">
    <source>
        <dbReference type="PROSITE" id="PS50011"/>
    </source>
</evidence>
<keyword evidence="3 15" id="KW-0728">SH3 domain</keyword>
<keyword evidence="4" id="KW-0963">Cytoplasm</keyword>
<proteinExistence type="inferred from homology"/>
<comment type="similarity">
    <text evidence="17">Belongs to the protein kinase superfamily. Tyr protein kinase family.</text>
</comment>
<accession>A0A6J1YDN2</accession>
<gene>
    <name evidence="23" type="primary">PTK6</name>
</gene>
<feature type="binding site" evidence="16">
    <location>
        <position position="218"/>
    </location>
    <ligand>
        <name>ATP</name>
        <dbReference type="ChEBI" id="CHEBI:30616"/>
    </ligand>
</feature>
<dbReference type="PROSITE" id="PS00109">
    <property type="entry name" value="PROTEIN_KINASE_TYR"/>
    <property type="match status" value="1"/>
</dbReference>
<dbReference type="PANTHER" id="PTHR24418">
    <property type="entry name" value="TYROSINE-PROTEIN KINASE"/>
    <property type="match status" value="1"/>
</dbReference>
<dbReference type="FunFam" id="2.30.30.40:FF:000229">
    <property type="entry name" value="Tyrosine-protein kinase"/>
    <property type="match status" value="1"/>
</dbReference>
<feature type="region of interest" description="Disordered" evidence="18">
    <location>
        <begin position="387"/>
        <end position="441"/>
    </location>
</feature>
<keyword evidence="7 16" id="KW-0547">Nucleotide-binding</keyword>
<evidence type="ECO:0000256" key="6">
    <source>
        <dbReference type="ARBA" id="ARBA00022679"/>
    </source>
</evidence>
<evidence type="ECO:0000256" key="5">
    <source>
        <dbReference type="ARBA" id="ARBA00022553"/>
    </source>
</evidence>
<evidence type="ECO:0000256" key="16">
    <source>
        <dbReference type="PROSITE-ProRule" id="PRU10141"/>
    </source>
</evidence>
<dbReference type="Gene3D" id="1.10.510.10">
    <property type="entry name" value="Transferase(Phosphotransferase) domain 1"/>
    <property type="match status" value="1"/>
</dbReference>
<dbReference type="PRINTS" id="PR00109">
    <property type="entry name" value="TYRKINASE"/>
</dbReference>
<evidence type="ECO:0000256" key="10">
    <source>
        <dbReference type="ARBA" id="ARBA00022999"/>
    </source>
</evidence>
<dbReference type="Pfam" id="PF07653">
    <property type="entry name" value="SH3_2"/>
    <property type="match status" value="1"/>
</dbReference>
<dbReference type="Pfam" id="PF00017">
    <property type="entry name" value="SH2"/>
    <property type="match status" value="1"/>
</dbReference>
<dbReference type="InterPro" id="IPR000980">
    <property type="entry name" value="SH2"/>
</dbReference>
<keyword evidence="8 17" id="KW-0418">Kinase</keyword>
<dbReference type="InterPro" id="IPR017441">
    <property type="entry name" value="Protein_kinase_ATP_BS"/>
</dbReference>
<dbReference type="InterPro" id="IPR008266">
    <property type="entry name" value="Tyr_kinase_AS"/>
</dbReference>
<dbReference type="Pfam" id="PF07714">
    <property type="entry name" value="PK_Tyr_Ser-Thr"/>
    <property type="match status" value="1"/>
</dbReference>
<dbReference type="InterPro" id="IPR050198">
    <property type="entry name" value="Non-receptor_tyrosine_kinases"/>
</dbReference>
<dbReference type="GO" id="GO:0005737">
    <property type="term" value="C:cytoplasm"/>
    <property type="evidence" value="ECO:0007669"/>
    <property type="project" value="UniProtKB-SubCell"/>
</dbReference>
<evidence type="ECO:0000256" key="4">
    <source>
        <dbReference type="ARBA" id="ARBA00022490"/>
    </source>
</evidence>